<evidence type="ECO:0000313" key="2">
    <source>
        <dbReference type="Proteomes" id="UP000193208"/>
    </source>
</evidence>
<evidence type="ECO:0000313" key="1">
    <source>
        <dbReference type="EMBL" id="OSH00627.1"/>
    </source>
</evidence>
<dbReference type="AlphaFoldDB" id="A0A1X3A1R9"/>
<name>A0A1X3A1R9_BIFAD</name>
<dbReference type="EMBL" id="LNKI01000002">
    <property type="protein sequence ID" value="OSH00627.1"/>
    <property type="molecule type" value="Genomic_DNA"/>
</dbReference>
<organism evidence="1 2">
    <name type="scientific">Bifidobacterium adolescentis</name>
    <dbReference type="NCBI Taxonomy" id="1680"/>
    <lineage>
        <taxon>Bacteria</taxon>
        <taxon>Bacillati</taxon>
        <taxon>Actinomycetota</taxon>
        <taxon>Actinomycetes</taxon>
        <taxon>Bifidobacteriales</taxon>
        <taxon>Bifidobacteriaceae</taxon>
        <taxon>Bifidobacterium</taxon>
    </lineage>
</organism>
<reference evidence="1 2" key="1">
    <citation type="journal article" date="2016" name="Sci. Rep.">
        <title>Evaluation of genetic diversity among strains of the human gut commensal Bifidobacterium adolescentis.</title>
        <authorList>
            <person name="Duranti S."/>
            <person name="Milani C."/>
            <person name="Lugli G.A."/>
            <person name="Mancabelli L."/>
            <person name="Turroni F."/>
            <person name="Ferrario C."/>
            <person name="Mangifesta M."/>
            <person name="Viappiani A."/>
            <person name="Sanchez B."/>
            <person name="Margolles A."/>
            <person name="van Sinderen D."/>
            <person name="Ventura M."/>
        </authorList>
    </citation>
    <scope>NUCLEOTIDE SEQUENCE [LARGE SCALE GENOMIC DNA]</scope>
    <source>
        <strain evidence="1 2">AL46-7</strain>
    </source>
</reference>
<sequence>MTEHEEYCVSIRESYRMPDHTLVGCAVTLWRWNHTDETWWYAAVREYLFVDYNGSRRNALRQARRDARKLAGIFDCVNYDTNEKGMWGNHE</sequence>
<dbReference type="RefSeq" id="WP_085381871.1">
    <property type="nucleotide sequence ID" value="NZ_LNKI01000002.1"/>
</dbReference>
<proteinExistence type="predicted"/>
<dbReference type="Proteomes" id="UP000193208">
    <property type="component" value="Unassembled WGS sequence"/>
</dbReference>
<protein>
    <submittedName>
        <fullName evidence="1">Uncharacterized protein</fullName>
    </submittedName>
</protein>
<accession>A0A1X3A1R9</accession>
<comment type="caution">
    <text evidence="1">The sequence shown here is derived from an EMBL/GenBank/DDBJ whole genome shotgun (WGS) entry which is preliminary data.</text>
</comment>
<gene>
    <name evidence="1" type="ORF">AL0467_1027</name>
</gene>